<reference evidence="1 2" key="1">
    <citation type="submission" date="2016-10" db="EMBL/GenBank/DDBJ databases">
        <authorList>
            <person name="Varghese N."/>
            <person name="Submissions S."/>
        </authorList>
    </citation>
    <scope>NUCLEOTIDE SEQUENCE [LARGE SCALE GENOMIC DNA]</scope>
    <source>
        <strain evidence="1 2">DSM 17835</strain>
    </source>
</reference>
<name>A0ABY0NTW4_9PSED</name>
<dbReference type="EMBL" id="LT629689">
    <property type="protein sequence ID" value="SDG02124.1"/>
    <property type="molecule type" value="Genomic_DNA"/>
</dbReference>
<keyword evidence="2" id="KW-1185">Reference proteome</keyword>
<dbReference type="GeneID" id="78556048"/>
<gene>
    <name evidence="1" type="ORF">SAMN05216591_4691</name>
</gene>
<sequence>MFAPDRPVHFTRQSPSVHNGLKGLRLLCISAMAWAVSGCSLLQTESFNFQAELPENFTISATTYYDAASGESCPGHKVVKSDQPKGTQLIELKLPLTEKVKGCSRVLKSVVLNIEGQWGKRELDMSLQKAALYIRDEPTETTRPFPASGPLVFQGQCQWLFRTVGSRRFIRKILQCRALDANGVVQKSLAGGSMLRDGLAGRTVKLVLSVAQKEQPYYRGWWLETPKGWRPCTGLWGTNNEEYCTEPYKFLDSFKMPDGRDCTVYPNCTE</sequence>
<accession>A0ABY0NTW4</accession>
<proteinExistence type="predicted"/>
<evidence type="ECO:0008006" key="3">
    <source>
        <dbReference type="Google" id="ProtNLM"/>
    </source>
</evidence>
<dbReference type="RefSeq" id="WP_231998097.1">
    <property type="nucleotide sequence ID" value="NZ_LT629689.1"/>
</dbReference>
<evidence type="ECO:0000313" key="2">
    <source>
        <dbReference type="Proteomes" id="UP000182858"/>
    </source>
</evidence>
<evidence type="ECO:0000313" key="1">
    <source>
        <dbReference type="EMBL" id="SDG02124.1"/>
    </source>
</evidence>
<dbReference type="Proteomes" id="UP000182858">
    <property type="component" value="Chromosome I"/>
</dbReference>
<organism evidence="1 2">
    <name type="scientific">Pseudomonas extremaustralis</name>
    <dbReference type="NCBI Taxonomy" id="359110"/>
    <lineage>
        <taxon>Bacteria</taxon>
        <taxon>Pseudomonadati</taxon>
        <taxon>Pseudomonadota</taxon>
        <taxon>Gammaproteobacteria</taxon>
        <taxon>Pseudomonadales</taxon>
        <taxon>Pseudomonadaceae</taxon>
        <taxon>Pseudomonas</taxon>
    </lineage>
</organism>
<protein>
    <recommendedName>
        <fullName evidence="3">Lipoprotein</fullName>
    </recommendedName>
</protein>